<proteinExistence type="predicted"/>
<dbReference type="AlphaFoldDB" id="A0A1G8CW71"/>
<sequence length="55" mass="5924">MNFTVVNREVCVENIRLIGVSNSSVFLVGDTDTITLSSVFDTPPEALIVGPFVPL</sequence>
<evidence type="ECO:0000313" key="2">
    <source>
        <dbReference type="Proteomes" id="UP000199017"/>
    </source>
</evidence>
<evidence type="ECO:0000313" key="1">
    <source>
        <dbReference type="EMBL" id="SDH49702.1"/>
    </source>
</evidence>
<dbReference type="Proteomes" id="UP000199017">
    <property type="component" value="Unassembled WGS sequence"/>
</dbReference>
<gene>
    <name evidence="1" type="ORF">SAMN05216352_101467</name>
</gene>
<organism evidence="1 2">
    <name type="scientific">Alteribacillus bidgolensis</name>
    <dbReference type="NCBI Taxonomy" id="930129"/>
    <lineage>
        <taxon>Bacteria</taxon>
        <taxon>Bacillati</taxon>
        <taxon>Bacillota</taxon>
        <taxon>Bacilli</taxon>
        <taxon>Bacillales</taxon>
        <taxon>Bacillaceae</taxon>
        <taxon>Alteribacillus</taxon>
    </lineage>
</organism>
<dbReference type="RefSeq" id="WP_091580291.1">
    <property type="nucleotide sequence ID" value="NZ_FNDU01000001.1"/>
</dbReference>
<keyword evidence="2" id="KW-1185">Reference proteome</keyword>
<dbReference type="OrthoDB" id="2455313at2"/>
<name>A0A1G8CW71_9BACI</name>
<reference evidence="1 2" key="1">
    <citation type="submission" date="2016-10" db="EMBL/GenBank/DDBJ databases">
        <authorList>
            <person name="de Groot N.N."/>
        </authorList>
    </citation>
    <scope>NUCLEOTIDE SEQUENCE [LARGE SCALE GENOMIC DNA]</scope>
    <source>
        <strain evidence="2">P4B,CCM 7963,CECT 7998,DSM 25260,IBRC-M 10614,KCTC 13821</strain>
    </source>
</reference>
<dbReference type="STRING" id="930129.SAMN05216352_101467"/>
<accession>A0A1G8CW71</accession>
<dbReference type="EMBL" id="FNDU01000001">
    <property type="protein sequence ID" value="SDH49702.1"/>
    <property type="molecule type" value="Genomic_DNA"/>
</dbReference>
<protein>
    <submittedName>
        <fullName evidence="1">Spore germination protein PD</fullName>
    </submittedName>
</protein>